<dbReference type="PANTHER" id="PTHR39426">
    <property type="entry name" value="HOMOLOGY TO DEATH-ON-CURING PROTEIN OF PHAGE P1"/>
    <property type="match status" value="1"/>
</dbReference>
<evidence type="ECO:0000259" key="1">
    <source>
        <dbReference type="PROSITE" id="PS51459"/>
    </source>
</evidence>
<dbReference type="GO" id="GO:0016301">
    <property type="term" value="F:kinase activity"/>
    <property type="evidence" value="ECO:0007669"/>
    <property type="project" value="InterPro"/>
</dbReference>
<dbReference type="AlphaFoldDB" id="A0A221MGI7"/>
<dbReference type="InterPro" id="IPR003812">
    <property type="entry name" value="Fido"/>
</dbReference>
<protein>
    <submittedName>
        <fullName evidence="2">Type II toxin-antitoxin system death-on-curing family toxin</fullName>
    </submittedName>
</protein>
<dbReference type="Pfam" id="PF02661">
    <property type="entry name" value="Fic"/>
    <property type="match status" value="1"/>
</dbReference>
<organism evidence="2 3">
    <name type="scientific">Virgibacillus necropolis</name>
    <dbReference type="NCBI Taxonomy" id="163877"/>
    <lineage>
        <taxon>Bacteria</taxon>
        <taxon>Bacillati</taxon>
        <taxon>Bacillota</taxon>
        <taxon>Bacilli</taxon>
        <taxon>Bacillales</taxon>
        <taxon>Bacillaceae</taxon>
        <taxon>Virgibacillus</taxon>
    </lineage>
</organism>
<keyword evidence="3" id="KW-1185">Reference proteome</keyword>
<dbReference type="EMBL" id="CP022437">
    <property type="protein sequence ID" value="ASN06778.1"/>
    <property type="molecule type" value="Genomic_DNA"/>
</dbReference>
<dbReference type="KEGG" id="vne:CFK40_18015"/>
<dbReference type="PANTHER" id="PTHR39426:SF1">
    <property type="entry name" value="HOMOLOGY TO DEATH-ON-CURING PROTEIN OF PHAGE P1"/>
    <property type="match status" value="1"/>
</dbReference>
<dbReference type="OrthoDB" id="9802752at2"/>
<gene>
    <name evidence="2" type="ORF">CFK40_18015</name>
</gene>
<accession>A0A221MGI7</accession>
<evidence type="ECO:0000313" key="3">
    <source>
        <dbReference type="Proteomes" id="UP000204391"/>
    </source>
</evidence>
<name>A0A221MGI7_9BACI</name>
<dbReference type="NCBIfam" id="TIGR01550">
    <property type="entry name" value="DOC_P1"/>
    <property type="match status" value="1"/>
</dbReference>
<dbReference type="PROSITE" id="PS51459">
    <property type="entry name" value="FIDO"/>
    <property type="match status" value="1"/>
</dbReference>
<dbReference type="InterPro" id="IPR006440">
    <property type="entry name" value="Doc"/>
</dbReference>
<sequence length="136" mass="15506">MKKSNESIIYLTTNQVIAINTLQINIYSPKEQVGVKEPGLLDSALNRPKQTIFGDDAYPTVYEKAAALVESLSMNHTFFNANKRTALASLIIFLKLNNYKWIMDVEKEQDFLVDIVNHAYSFQQIVSLIREHIIEG</sequence>
<evidence type="ECO:0000313" key="2">
    <source>
        <dbReference type="EMBL" id="ASN06778.1"/>
    </source>
</evidence>
<dbReference type="Gene3D" id="1.20.120.1870">
    <property type="entry name" value="Fic/DOC protein, Fido domain"/>
    <property type="match status" value="1"/>
</dbReference>
<reference evidence="2 3" key="1">
    <citation type="journal article" date="2003" name="Int. J. Syst. Evol. Microbiol.">
        <title>Virgibacillus carmonensis sp. nov., Virgibacillus necropolis sp. nov. and Virgibacillus picturae sp. nov., three novel species isolated from deteriorated mural paintings, transfer of the species of the genus salibacillus to Virgibacillus, as Virgibacillus marismortui comb. nov. and Virgibacillus salexigens comb. nov., and emended description of the genus Virgibacillus.</title>
        <authorList>
            <person name="Heyrman J."/>
            <person name="Logan N.A."/>
            <person name="Busse H.J."/>
            <person name="Balcaen A."/>
            <person name="Lebbe L."/>
            <person name="Rodriguez-Diaz M."/>
            <person name="Swings J."/>
            <person name="De Vos P."/>
        </authorList>
    </citation>
    <scope>NUCLEOTIDE SEQUENCE [LARGE SCALE GENOMIC DNA]</scope>
    <source>
        <strain evidence="2 3">LMG 19488</strain>
    </source>
</reference>
<dbReference type="Proteomes" id="UP000204391">
    <property type="component" value="Chromosome"/>
</dbReference>
<feature type="domain" description="Fido" evidence="1">
    <location>
        <begin position="11"/>
        <end position="131"/>
    </location>
</feature>
<dbReference type="RefSeq" id="WP_089533774.1">
    <property type="nucleotide sequence ID" value="NZ_CP022437.1"/>
</dbReference>
<dbReference type="InterPro" id="IPR053737">
    <property type="entry name" value="Type_II_TA_Toxin"/>
</dbReference>
<proteinExistence type="predicted"/>